<gene>
    <name evidence="7" type="ORF">CGW93_01865</name>
</gene>
<keyword evidence="3" id="KW-0067">ATP-binding</keyword>
<evidence type="ECO:0000256" key="5">
    <source>
        <dbReference type="ARBA" id="ARBA00024647"/>
    </source>
</evidence>
<dbReference type="Gene3D" id="3.40.50.300">
    <property type="entry name" value="P-loop containing nucleotide triphosphate hydrolases"/>
    <property type="match status" value="1"/>
</dbReference>
<dbReference type="GO" id="GO:0005524">
    <property type="term" value="F:ATP binding"/>
    <property type="evidence" value="ECO:0007669"/>
    <property type="project" value="UniProtKB-KW"/>
</dbReference>
<evidence type="ECO:0000256" key="3">
    <source>
        <dbReference type="ARBA" id="ARBA00022840"/>
    </source>
</evidence>
<dbReference type="Proteomes" id="UP000216312">
    <property type="component" value="Unassembled WGS sequence"/>
</dbReference>
<accession>A0A257LU72</accession>
<keyword evidence="2" id="KW-0547">Nucleotide-binding</keyword>
<dbReference type="GO" id="GO:0140664">
    <property type="term" value="F:ATP-dependent DNA damage sensor activity"/>
    <property type="evidence" value="ECO:0007669"/>
    <property type="project" value="InterPro"/>
</dbReference>
<dbReference type="InterPro" id="IPR045076">
    <property type="entry name" value="MutS"/>
</dbReference>
<evidence type="ECO:0000256" key="4">
    <source>
        <dbReference type="ARBA" id="ARBA00023125"/>
    </source>
</evidence>
<dbReference type="PANTHER" id="PTHR11361">
    <property type="entry name" value="DNA MISMATCH REPAIR PROTEIN MUTS FAMILY MEMBER"/>
    <property type="match status" value="1"/>
</dbReference>
<dbReference type="NCBIfam" id="NF003810">
    <property type="entry name" value="PRK05399.1"/>
    <property type="match status" value="1"/>
</dbReference>
<reference evidence="8" key="1">
    <citation type="submission" date="2017-07" db="EMBL/GenBank/DDBJ databases">
        <title>Novel pathways for hydrocarbon cycling and metabolic interdependencies in hydrothermal sediment communities.</title>
        <authorList>
            <person name="Dombrowski N."/>
            <person name="Seitz K."/>
            <person name="Teske A."/>
            <person name="Baker B."/>
        </authorList>
    </citation>
    <scope>NUCLEOTIDE SEQUENCE [LARGE SCALE GENOMIC DNA]</scope>
</reference>
<dbReference type="CDD" id="cd03284">
    <property type="entry name" value="ABC_MutS1"/>
    <property type="match status" value="1"/>
</dbReference>
<dbReference type="GO" id="GO:0005829">
    <property type="term" value="C:cytosol"/>
    <property type="evidence" value="ECO:0007669"/>
    <property type="project" value="TreeGrafter"/>
</dbReference>
<dbReference type="GO" id="GO:0030983">
    <property type="term" value="F:mismatched DNA binding"/>
    <property type="evidence" value="ECO:0007669"/>
    <property type="project" value="InterPro"/>
</dbReference>
<dbReference type="PROSITE" id="PS00486">
    <property type="entry name" value="DNA_MISMATCH_REPAIR_2"/>
    <property type="match status" value="1"/>
</dbReference>
<name>A0A257LU72_UNCW3</name>
<dbReference type="SMART" id="SM00534">
    <property type="entry name" value="MUTSac"/>
    <property type="match status" value="1"/>
</dbReference>
<dbReference type="InterPro" id="IPR000432">
    <property type="entry name" value="DNA_mismatch_repair_MutS_C"/>
</dbReference>
<evidence type="ECO:0000256" key="2">
    <source>
        <dbReference type="ARBA" id="ARBA00022741"/>
    </source>
</evidence>
<dbReference type="Pfam" id="PF00488">
    <property type="entry name" value="MutS_V"/>
    <property type="match status" value="1"/>
</dbReference>
<sequence length="360" mass="41256">ERFITPELKEYESKVLHAEDRIKDLEYKLYNELRGEVAKYTTLMQEVAKKLAELDVLASLAYVARKYNYVRPEFHEADRIEIVGGRHPVVEHQLKEGEFVPNDLTFDEWHRVLIVTGPNMSGKSTYLRQAALILIMAQMGSFVPAESAHLRIVDRIFTRIGASDDITRGVSTFLAEMNETANILHNATERSLIILDEIGRGTSTFDGLSIAWAVVEYIARNIKACTLFATHYHELTRLADMIPIVKNFYVEAKRYKDRVIFLHRVKPGSSDESYGVDVARLAGLPKPVIQRAKEILRHLEYEEKRQVLKKILKSTQVSLFDVLEESEHPIITKLKTIDVNKLTPIDALLLIKELKESLDR</sequence>
<evidence type="ECO:0000256" key="1">
    <source>
        <dbReference type="ARBA" id="ARBA00021982"/>
    </source>
</evidence>
<dbReference type="FunFam" id="3.40.50.300:FF:000870">
    <property type="entry name" value="MutS protein homolog 4"/>
    <property type="match status" value="1"/>
</dbReference>
<dbReference type="PANTHER" id="PTHR11361:SF34">
    <property type="entry name" value="DNA MISMATCH REPAIR PROTEIN MSH1, MITOCHONDRIAL"/>
    <property type="match status" value="1"/>
</dbReference>
<evidence type="ECO:0000313" key="8">
    <source>
        <dbReference type="Proteomes" id="UP000216312"/>
    </source>
</evidence>
<comment type="function">
    <text evidence="5">This protein is involved in the repair of mismatches in DNA. It is possible that it carries out the mismatch recognition step. This protein has a weak ATPase activity.</text>
</comment>
<dbReference type="InterPro" id="IPR036187">
    <property type="entry name" value="DNA_mismatch_repair_MutS_sf"/>
</dbReference>
<dbReference type="GO" id="GO:0006298">
    <property type="term" value="P:mismatch repair"/>
    <property type="evidence" value="ECO:0007669"/>
    <property type="project" value="InterPro"/>
</dbReference>
<proteinExistence type="predicted"/>
<dbReference type="SUPFAM" id="SSF48334">
    <property type="entry name" value="DNA repair protein MutS, domain III"/>
    <property type="match status" value="1"/>
</dbReference>
<dbReference type="EMBL" id="NMUJ01000015">
    <property type="protein sequence ID" value="OYV03213.1"/>
    <property type="molecule type" value="Genomic_DNA"/>
</dbReference>
<dbReference type="Gene3D" id="1.10.1420.10">
    <property type="match status" value="1"/>
</dbReference>
<dbReference type="AlphaFoldDB" id="A0A257LU72"/>
<protein>
    <recommendedName>
        <fullName evidence="1">DNA mismatch repair protein MutS</fullName>
    </recommendedName>
</protein>
<dbReference type="SUPFAM" id="SSF52540">
    <property type="entry name" value="P-loop containing nucleoside triphosphate hydrolases"/>
    <property type="match status" value="1"/>
</dbReference>
<feature type="non-terminal residue" evidence="7">
    <location>
        <position position="1"/>
    </location>
</feature>
<feature type="domain" description="DNA mismatch repair proteins mutS family" evidence="6">
    <location>
        <begin position="191"/>
        <end position="207"/>
    </location>
</feature>
<dbReference type="InterPro" id="IPR027417">
    <property type="entry name" value="P-loop_NTPase"/>
</dbReference>
<comment type="caution">
    <text evidence="7">The sequence shown here is derived from an EMBL/GenBank/DDBJ whole genome shotgun (WGS) entry which is preliminary data.</text>
</comment>
<evidence type="ECO:0000313" key="7">
    <source>
        <dbReference type="EMBL" id="OYV03213.1"/>
    </source>
</evidence>
<evidence type="ECO:0000259" key="6">
    <source>
        <dbReference type="PROSITE" id="PS00486"/>
    </source>
</evidence>
<keyword evidence="4" id="KW-0238">DNA-binding</keyword>
<organism evidence="7 8">
    <name type="scientific">candidate division WOR-3 bacterium 4484_18</name>
    <dbReference type="NCBI Taxonomy" id="2020626"/>
    <lineage>
        <taxon>Bacteria</taxon>
        <taxon>Bacteria division WOR-3</taxon>
    </lineage>
</organism>